<dbReference type="Proteomes" id="UP001501612">
    <property type="component" value="Unassembled WGS sequence"/>
</dbReference>
<dbReference type="EC" id="2.1.1.-" evidence="8"/>
<dbReference type="SUPFAM" id="SSF53335">
    <property type="entry name" value="S-adenosyl-L-methionine-dependent methyltransferases"/>
    <property type="match status" value="1"/>
</dbReference>
<dbReference type="InterPro" id="IPR002941">
    <property type="entry name" value="DNA_methylase_N4/N6"/>
</dbReference>
<evidence type="ECO:0000259" key="9">
    <source>
        <dbReference type="Pfam" id="PF01555"/>
    </source>
</evidence>
<keyword evidence="2" id="KW-0489">Methyltransferase</keyword>
<evidence type="ECO:0000256" key="7">
    <source>
        <dbReference type="ARBA" id="ARBA00049120"/>
    </source>
</evidence>
<keyword evidence="11" id="KW-1185">Reference proteome</keyword>
<protein>
    <recommendedName>
        <fullName evidence="8">Methyltransferase</fullName>
        <ecNumber evidence="8">2.1.1.-</ecNumber>
    </recommendedName>
</protein>
<keyword evidence="6" id="KW-0238">DNA-binding</keyword>
<feature type="domain" description="DNA methylase N-4/N-6" evidence="9">
    <location>
        <begin position="29"/>
        <end position="366"/>
    </location>
</feature>
<evidence type="ECO:0000313" key="10">
    <source>
        <dbReference type="EMBL" id="GAA1909219.1"/>
    </source>
</evidence>
<name>A0ABP5ABA0_9ACTN</name>
<dbReference type="InterPro" id="IPR029063">
    <property type="entry name" value="SAM-dependent_MTases_sf"/>
</dbReference>
<comment type="similarity">
    <text evidence="1">Belongs to the N(4)/N(6)-methyltransferase family. N(4) subfamily.</text>
</comment>
<evidence type="ECO:0000256" key="1">
    <source>
        <dbReference type="ARBA" id="ARBA00010203"/>
    </source>
</evidence>
<sequence>MTPYYADDQVTLHHGDALAVLAQMPTGSVDCVITSPPYFGLRDYGSEGQYGLEATPAEYVETMRAVFAEARRVLADDGTLWLNLGDSYAGKANAGPAFAKNRGQNLQPVGYPVQRNTLAHAPYKSLLGMPWRVAFALIDDGWILRSDIIWAKPNPMPEAVSDRPTSSHEHVFMLTKSPRYYYDPAAIAVTATGRGSGNGFVRDEQINRGGPGQDEAWEGRPQLRRALELARQKGLTEHHFAAIRAVGMNDAGKAKVNQSGTGKNAAQTQELADEAKAALGGYYREFLTGGTKNARDVWTIPVVGFSEAHFACMPPALAERAVLAGCRPGGTVLDPFSGSGTTGLAATKHGRRYVGVDLSSDYLDLSLRTRFAQPGLDLTPGGAA</sequence>
<dbReference type="PRINTS" id="PR00508">
    <property type="entry name" value="S21N4MTFRASE"/>
</dbReference>
<keyword evidence="5" id="KW-0680">Restriction system</keyword>
<comment type="catalytic activity">
    <reaction evidence="7">
        <text>a 2'-deoxycytidine in DNA + S-adenosyl-L-methionine = an N(4)-methyl-2'-deoxycytidine in DNA + S-adenosyl-L-homocysteine + H(+)</text>
        <dbReference type="Rhea" id="RHEA:16857"/>
        <dbReference type="Rhea" id="RHEA-COMP:11369"/>
        <dbReference type="Rhea" id="RHEA-COMP:13674"/>
        <dbReference type="ChEBI" id="CHEBI:15378"/>
        <dbReference type="ChEBI" id="CHEBI:57856"/>
        <dbReference type="ChEBI" id="CHEBI:59789"/>
        <dbReference type="ChEBI" id="CHEBI:85452"/>
        <dbReference type="ChEBI" id="CHEBI:137933"/>
        <dbReference type="EC" id="2.1.1.113"/>
    </reaction>
</comment>
<reference evidence="11" key="1">
    <citation type="journal article" date="2019" name="Int. J. Syst. Evol. Microbiol.">
        <title>The Global Catalogue of Microorganisms (GCM) 10K type strain sequencing project: providing services to taxonomists for standard genome sequencing and annotation.</title>
        <authorList>
            <consortium name="The Broad Institute Genomics Platform"/>
            <consortium name="The Broad Institute Genome Sequencing Center for Infectious Disease"/>
            <person name="Wu L."/>
            <person name="Ma J."/>
        </authorList>
    </citation>
    <scope>NUCLEOTIDE SEQUENCE [LARGE SCALE GENOMIC DNA]</scope>
    <source>
        <strain evidence="11">JCM 14046</strain>
    </source>
</reference>
<keyword evidence="4" id="KW-0949">S-adenosyl-L-methionine</keyword>
<evidence type="ECO:0000256" key="4">
    <source>
        <dbReference type="ARBA" id="ARBA00022691"/>
    </source>
</evidence>
<evidence type="ECO:0000256" key="5">
    <source>
        <dbReference type="ARBA" id="ARBA00022747"/>
    </source>
</evidence>
<dbReference type="InterPro" id="IPR001091">
    <property type="entry name" value="RM_Methyltransferase"/>
</dbReference>
<gene>
    <name evidence="10" type="ORF">GCM10009737_08010</name>
</gene>
<accession>A0ABP5ABA0</accession>
<dbReference type="PROSITE" id="PS00093">
    <property type="entry name" value="N4_MTASE"/>
    <property type="match status" value="1"/>
</dbReference>
<keyword evidence="3" id="KW-0808">Transferase</keyword>
<dbReference type="InterPro" id="IPR017985">
    <property type="entry name" value="MeTrfase_CN4_CS"/>
</dbReference>
<dbReference type="Gene3D" id="3.40.50.150">
    <property type="entry name" value="Vaccinia Virus protein VP39"/>
    <property type="match status" value="1"/>
</dbReference>
<dbReference type="EMBL" id="BAAAMY010000002">
    <property type="protein sequence ID" value="GAA1909219.1"/>
    <property type="molecule type" value="Genomic_DNA"/>
</dbReference>
<dbReference type="Pfam" id="PF01555">
    <property type="entry name" value="N6_N4_Mtase"/>
    <property type="match status" value="1"/>
</dbReference>
<evidence type="ECO:0000313" key="11">
    <source>
        <dbReference type="Proteomes" id="UP001501612"/>
    </source>
</evidence>
<evidence type="ECO:0000256" key="2">
    <source>
        <dbReference type="ARBA" id="ARBA00022603"/>
    </source>
</evidence>
<evidence type="ECO:0000256" key="3">
    <source>
        <dbReference type="ARBA" id="ARBA00022679"/>
    </source>
</evidence>
<evidence type="ECO:0000256" key="6">
    <source>
        <dbReference type="ARBA" id="ARBA00023125"/>
    </source>
</evidence>
<evidence type="ECO:0000256" key="8">
    <source>
        <dbReference type="RuleBase" id="RU362026"/>
    </source>
</evidence>
<proteinExistence type="inferred from homology"/>
<comment type="caution">
    <text evidence="10">The sequence shown here is derived from an EMBL/GenBank/DDBJ whole genome shotgun (WGS) entry which is preliminary data.</text>
</comment>
<organism evidence="10 11">
    <name type="scientific">Nocardioides lentus</name>
    <dbReference type="NCBI Taxonomy" id="338077"/>
    <lineage>
        <taxon>Bacteria</taxon>
        <taxon>Bacillati</taxon>
        <taxon>Actinomycetota</taxon>
        <taxon>Actinomycetes</taxon>
        <taxon>Propionibacteriales</taxon>
        <taxon>Nocardioidaceae</taxon>
        <taxon>Nocardioides</taxon>
    </lineage>
</organism>